<sequence>MSTQVKKNLQEEDFEDPVERMLKKTGCIELHYDVQFLRRLKYLVTKGLPKEPYKMVLVVRTDISMSTGKIAGQCAHAAVECYDSCKNNKVNQEYLDAWFMLGQPKIVLRVTSEDRLKSLAVKASNCGLVTAIIKDAGRTQLEPGTISVLGIGPGPNSIVDSVTSHLKLL</sequence>
<dbReference type="GO" id="GO:0005829">
    <property type="term" value="C:cytosol"/>
    <property type="evidence" value="ECO:0007669"/>
    <property type="project" value="TreeGrafter"/>
</dbReference>
<dbReference type="Pfam" id="PF01981">
    <property type="entry name" value="PTH2"/>
    <property type="match status" value="1"/>
</dbReference>
<dbReference type="GO" id="GO:0004045">
    <property type="term" value="F:peptidyl-tRNA hydrolase activity"/>
    <property type="evidence" value="ECO:0007669"/>
    <property type="project" value="UniProtKB-EC"/>
</dbReference>
<accession>A0A8J2HMN1</accession>
<comment type="caution">
    <text evidence="5">The sequence shown here is derived from an EMBL/GenBank/DDBJ whole genome shotgun (WGS) entry which is preliminary data.</text>
</comment>
<protein>
    <recommendedName>
        <fullName evidence="1">peptidyl-tRNA hydrolase</fullName>
        <ecNumber evidence="1">3.1.1.29</ecNumber>
    </recommendedName>
</protein>
<evidence type="ECO:0000313" key="6">
    <source>
        <dbReference type="Proteomes" id="UP000786811"/>
    </source>
</evidence>
<dbReference type="EMBL" id="CAJNRD030001122">
    <property type="protein sequence ID" value="CAG5101359.1"/>
    <property type="molecule type" value="Genomic_DNA"/>
</dbReference>
<proteinExistence type="inferred from homology"/>
<evidence type="ECO:0000256" key="3">
    <source>
        <dbReference type="ARBA" id="ARBA00038050"/>
    </source>
</evidence>
<dbReference type="EC" id="3.1.1.29" evidence="1"/>
<gene>
    <name evidence="5" type="ORF">HICCMSTLAB_LOCUS10432</name>
</gene>
<dbReference type="Gene3D" id="3.40.1490.10">
    <property type="entry name" value="Bit1"/>
    <property type="match status" value="1"/>
</dbReference>
<keyword evidence="2 5" id="KW-0378">Hydrolase</keyword>
<dbReference type="FunFam" id="3.40.1490.10:FF:000001">
    <property type="entry name" value="Peptidyl-tRNA hydrolase 2"/>
    <property type="match status" value="1"/>
</dbReference>
<comment type="similarity">
    <text evidence="3">Belongs to the PTH2 family.</text>
</comment>
<evidence type="ECO:0000256" key="1">
    <source>
        <dbReference type="ARBA" id="ARBA00013260"/>
    </source>
</evidence>
<dbReference type="NCBIfam" id="TIGR00283">
    <property type="entry name" value="arch_pth2"/>
    <property type="match status" value="1"/>
</dbReference>
<evidence type="ECO:0000313" key="5">
    <source>
        <dbReference type="EMBL" id="CAG5101359.1"/>
    </source>
</evidence>
<dbReference type="SUPFAM" id="SSF102462">
    <property type="entry name" value="Peptidyl-tRNA hydrolase II"/>
    <property type="match status" value="1"/>
</dbReference>
<dbReference type="Proteomes" id="UP000786811">
    <property type="component" value="Unassembled WGS sequence"/>
</dbReference>
<organism evidence="5 6">
    <name type="scientific">Cotesia congregata</name>
    <name type="common">Parasitoid wasp</name>
    <name type="synonym">Apanteles congregatus</name>
    <dbReference type="NCBI Taxonomy" id="51543"/>
    <lineage>
        <taxon>Eukaryota</taxon>
        <taxon>Metazoa</taxon>
        <taxon>Ecdysozoa</taxon>
        <taxon>Arthropoda</taxon>
        <taxon>Hexapoda</taxon>
        <taxon>Insecta</taxon>
        <taxon>Pterygota</taxon>
        <taxon>Neoptera</taxon>
        <taxon>Endopterygota</taxon>
        <taxon>Hymenoptera</taxon>
        <taxon>Apocrita</taxon>
        <taxon>Ichneumonoidea</taxon>
        <taxon>Braconidae</taxon>
        <taxon>Microgastrinae</taxon>
        <taxon>Cotesia</taxon>
    </lineage>
</organism>
<dbReference type="NCBIfam" id="NF003314">
    <property type="entry name" value="PRK04322.1"/>
    <property type="match status" value="1"/>
</dbReference>
<dbReference type="InterPro" id="IPR023476">
    <property type="entry name" value="Pep_tRNA_hydro_II_dom_sf"/>
</dbReference>
<dbReference type="OrthoDB" id="1733656at2759"/>
<dbReference type="CDD" id="cd02430">
    <property type="entry name" value="PTH2"/>
    <property type="match status" value="1"/>
</dbReference>
<keyword evidence="6" id="KW-1185">Reference proteome</keyword>
<reference evidence="5" key="1">
    <citation type="submission" date="2021-04" db="EMBL/GenBank/DDBJ databases">
        <authorList>
            <person name="Chebbi M.A.C M."/>
        </authorList>
    </citation>
    <scope>NUCLEOTIDE SEQUENCE</scope>
</reference>
<evidence type="ECO:0000256" key="2">
    <source>
        <dbReference type="ARBA" id="ARBA00022801"/>
    </source>
</evidence>
<dbReference type="PANTHER" id="PTHR12649:SF11">
    <property type="entry name" value="PEPTIDYL-TRNA HYDROLASE 2, MITOCHONDRIAL"/>
    <property type="match status" value="1"/>
</dbReference>
<comment type="catalytic activity">
    <reaction evidence="4">
        <text>an N-acyl-L-alpha-aminoacyl-tRNA + H2O = an N-acyl-L-amino acid + a tRNA + H(+)</text>
        <dbReference type="Rhea" id="RHEA:54448"/>
        <dbReference type="Rhea" id="RHEA-COMP:10123"/>
        <dbReference type="Rhea" id="RHEA-COMP:13883"/>
        <dbReference type="ChEBI" id="CHEBI:15377"/>
        <dbReference type="ChEBI" id="CHEBI:15378"/>
        <dbReference type="ChEBI" id="CHEBI:59874"/>
        <dbReference type="ChEBI" id="CHEBI:78442"/>
        <dbReference type="ChEBI" id="CHEBI:138191"/>
        <dbReference type="EC" id="3.1.1.29"/>
    </reaction>
</comment>
<dbReference type="PANTHER" id="PTHR12649">
    <property type="entry name" value="PEPTIDYL-TRNA HYDROLASE 2"/>
    <property type="match status" value="1"/>
</dbReference>
<evidence type="ECO:0000256" key="4">
    <source>
        <dbReference type="ARBA" id="ARBA00048707"/>
    </source>
</evidence>
<name>A0A8J2HMN1_COTCN</name>
<dbReference type="AlphaFoldDB" id="A0A8J2HMN1"/>
<dbReference type="InterPro" id="IPR002833">
    <property type="entry name" value="PTH2"/>
</dbReference>